<keyword evidence="2" id="KW-0472">Membrane</keyword>
<evidence type="ECO:0000313" key="3">
    <source>
        <dbReference type="EMBL" id="BDV30411.1"/>
    </source>
</evidence>
<dbReference type="EMBL" id="AP027141">
    <property type="protein sequence ID" value="BDV30411.1"/>
    <property type="molecule type" value="Genomic_DNA"/>
</dbReference>
<dbReference type="Proteomes" id="UP001317779">
    <property type="component" value="Chromosome"/>
</dbReference>
<feature type="region of interest" description="Disordered" evidence="1">
    <location>
        <begin position="1"/>
        <end position="31"/>
    </location>
</feature>
<feature type="compositionally biased region" description="Basic and acidic residues" evidence="1">
    <location>
        <begin position="1"/>
        <end position="10"/>
    </location>
</feature>
<name>A0ABM8DXX8_9MICO</name>
<feature type="region of interest" description="Disordered" evidence="1">
    <location>
        <begin position="214"/>
        <end position="245"/>
    </location>
</feature>
<accession>A0ABM8DXX8</accession>
<protein>
    <submittedName>
        <fullName evidence="3">Uncharacterized protein</fullName>
    </submittedName>
</protein>
<reference evidence="3 4" key="1">
    <citation type="submission" date="2022-12" db="EMBL/GenBank/DDBJ databases">
        <title>Microbacterium terricola strain KV-448 chromosome, complete genome.</title>
        <authorList>
            <person name="Oshima T."/>
            <person name="Moriya T."/>
            <person name="Bessho Y."/>
        </authorList>
    </citation>
    <scope>NUCLEOTIDE SEQUENCE [LARGE SCALE GENOMIC DNA]</scope>
    <source>
        <strain evidence="3 4">KV-448</strain>
    </source>
</reference>
<evidence type="ECO:0000313" key="4">
    <source>
        <dbReference type="Proteomes" id="UP001317779"/>
    </source>
</evidence>
<keyword evidence="2" id="KW-0812">Transmembrane</keyword>
<feature type="transmembrane region" description="Helical" evidence="2">
    <location>
        <begin position="181"/>
        <end position="203"/>
    </location>
</feature>
<sequence length="363" mass="39149">MTDQLNEKSGLDATAPEAADESRLDASATDREVDEAFVTTQADDVFDEPGDGVDEGAAPQYGVGPFSVREVALGGAWLIAFIVSFFPVSVTWLGNLGPMQLTWNSVWSSGLSWILTIGLPTIAVFLLALRRLSPDGIRRVGSLGVDQFASVAFSVATLVWLQQVWETVSVAAESGIWVRSWVMWVEFFLMLLGVVLTVFAPFIPPFDEDFDGRPEVPAHRNARPVRAVSPRPAREPRVFAEPAPVSEAEPVADDPYAGYDAADPYASAVAANATPAEPAPADDDVTGAIDPLPAEPQPSPRQQAFWALAPDERDVVDEIGIPVFRIGPTAWALVIEDRGEAFVVRHEDGRIGYLHDVSGVTRG</sequence>
<evidence type="ECO:0000256" key="1">
    <source>
        <dbReference type="SAM" id="MobiDB-lite"/>
    </source>
</evidence>
<keyword evidence="2" id="KW-1133">Transmembrane helix</keyword>
<organism evidence="3 4">
    <name type="scientific">Microbacterium terricola</name>
    <dbReference type="NCBI Taxonomy" id="344163"/>
    <lineage>
        <taxon>Bacteria</taxon>
        <taxon>Bacillati</taxon>
        <taxon>Actinomycetota</taxon>
        <taxon>Actinomycetes</taxon>
        <taxon>Micrococcales</taxon>
        <taxon>Microbacteriaceae</taxon>
        <taxon>Microbacterium</taxon>
    </lineage>
</organism>
<feature type="region of interest" description="Disordered" evidence="1">
    <location>
        <begin position="271"/>
        <end position="299"/>
    </location>
</feature>
<proteinExistence type="predicted"/>
<feature type="compositionally biased region" description="Basic and acidic residues" evidence="1">
    <location>
        <begin position="20"/>
        <end position="31"/>
    </location>
</feature>
<keyword evidence="4" id="KW-1185">Reference proteome</keyword>
<gene>
    <name evidence="3" type="ORF">Microterr_10710</name>
</gene>
<feature type="transmembrane region" description="Helical" evidence="2">
    <location>
        <begin position="71"/>
        <end position="94"/>
    </location>
</feature>
<evidence type="ECO:0000256" key="2">
    <source>
        <dbReference type="SAM" id="Phobius"/>
    </source>
</evidence>
<dbReference type="RefSeq" id="WP_263795728.1">
    <property type="nucleotide sequence ID" value="NZ_AP027141.1"/>
</dbReference>
<feature type="transmembrane region" description="Helical" evidence="2">
    <location>
        <begin position="106"/>
        <end position="128"/>
    </location>
</feature>